<keyword evidence="4 6" id="KW-1133">Transmembrane helix</keyword>
<evidence type="ECO:0000256" key="1">
    <source>
        <dbReference type="ARBA" id="ARBA00004429"/>
    </source>
</evidence>
<feature type="transmembrane region" description="Helical" evidence="6">
    <location>
        <begin position="77"/>
        <end position="98"/>
    </location>
</feature>
<dbReference type="Proteomes" id="UP000249645">
    <property type="component" value="Unassembled WGS sequence"/>
</dbReference>
<dbReference type="PANTHER" id="PTHR43702:SF11">
    <property type="entry name" value="L-FUCOSE-PROTON SYMPORTER"/>
    <property type="match status" value="1"/>
</dbReference>
<protein>
    <submittedName>
        <fullName evidence="7">Glucose/galactose MFS transporter</fullName>
    </submittedName>
</protein>
<feature type="transmembrane region" description="Helical" evidence="6">
    <location>
        <begin position="29"/>
        <end position="47"/>
    </location>
</feature>
<evidence type="ECO:0000256" key="6">
    <source>
        <dbReference type="SAM" id="Phobius"/>
    </source>
</evidence>
<evidence type="ECO:0000256" key="3">
    <source>
        <dbReference type="ARBA" id="ARBA00022692"/>
    </source>
</evidence>
<name>A0A2W5EY88_9SPHI</name>
<feature type="transmembrane region" description="Helical" evidence="6">
    <location>
        <begin position="162"/>
        <end position="183"/>
    </location>
</feature>
<dbReference type="EMBL" id="QFOI01000137">
    <property type="protein sequence ID" value="PZP48945.1"/>
    <property type="molecule type" value="Genomic_DNA"/>
</dbReference>
<dbReference type="SUPFAM" id="SSF103473">
    <property type="entry name" value="MFS general substrate transporter"/>
    <property type="match status" value="1"/>
</dbReference>
<comment type="caution">
    <text evidence="7">The sequence shown here is derived from an EMBL/GenBank/DDBJ whole genome shotgun (WGS) entry which is preliminary data.</text>
</comment>
<evidence type="ECO:0000256" key="5">
    <source>
        <dbReference type="ARBA" id="ARBA00023136"/>
    </source>
</evidence>
<evidence type="ECO:0000256" key="2">
    <source>
        <dbReference type="ARBA" id="ARBA00022475"/>
    </source>
</evidence>
<dbReference type="InterPro" id="IPR011701">
    <property type="entry name" value="MFS"/>
</dbReference>
<dbReference type="InterPro" id="IPR036259">
    <property type="entry name" value="MFS_trans_sf"/>
</dbReference>
<dbReference type="PANTHER" id="PTHR43702">
    <property type="entry name" value="L-FUCOSE-PROTON SYMPORTER"/>
    <property type="match status" value="1"/>
</dbReference>
<dbReference type="GO" id="GO:0022857">
    <property type="term" value="F:transmembrane transporter activity"/>
    <property type="evidence" value="ECO:0007669"/>
    <property type="project" value="InterPro"/>
</dbReference>
<evidence type="ECO:0000313" key="8">
    <source>
        <dbReference type="Proteomes" id="UP000249645"/>
    </source>
</evidence>
<feature type="transmembrane region" description="Helical" evidence="6">
    <location>
        <begin position="225"/>
        <end position="243"/>
    </location>
</feature>
<accession>A0A2W5EY88</accession>
<gene>
    <name evidence="7" type="ORF">DI598_09055</name>
</gene>
<evidence type="ECO:0000313" key="7">
    <source>
        <dbReference type="EMBL" id="PZP48945.1"/>
    </source>
</evidence>
<reference evidence="7 8" key="1">
    <citation type="submission" date="2017-11" db="EMBL/GenBank/DDBJ databases">
        <title>Infants hospitalized years apart are colonized by the same room-sourced microbial strains.</title>
        <authorList>
            <person name="Brooks B."/>
            <person name="Olm M.R."/>
            <person name="Firek B.A."/>
            <person name="Baker R."/>
            <person name="Thomas B.C."/>
            <person name="Morowitz M.J."/>
            <person name="Banfield J.F."/>
        </authorList>
    </citation>
    <scope>NUCLEOTIDE SEQUENCE [LARGE SCALE GENOMIC DNA]</scope>
    <source>
        <strain evidence="7">S2_009_000_R2_76</strain>
    </source>
</reference>
<dbReference type="Pfam" id="PF07690">
    <property type="entry name" value="MFS_1"/>
    <property type="match status" value="1"/>
</dbReference>
<keyword evidence="3 6" id="KW-0812">Transmembrane</keyword>
<comment type="subcellular location">
    <subcellularLocation>
        <location evidence="1">Cell inner membrane</location>
        <topology evidence="1">Multi-pass membrane protein</topology>
    </subcellularLocation>
</comment>
<organism evidence="7 8">
    <name type="scientific">Pseudopedobacter saltans</name>
    <dbReference type="NCBI Taxonomy" id="151895"/>
    <lineage>
        <taxon>Bacteria</taxon>
        <taxon>Pseudomonadati</taxon>
        <taxon>Bacteroidota</taxon>
        <taxon>Sphingobacteriia</taxon>
        <taxon>Sphingobacteriales</taxon>
        <taxon>Sphingobacteriaceae</taxon>
        <taxon>Pseudopedobacter</taxon>
    </lineage>
</organism>
<dbReference type="InterPro" id="IPR050375">
    <property type="entry name" value="MFS_TsgA-like"/>
</dbReference>
<keyword evidence="5 6" id="KW-0472">Membrane</keyword>
<feature type="transmembrane region" description="Helical" evidence="6">
    <location>
        <begin position="195"/>
        <end position="213"/>
    </location>
</feature>
<feature type="non-terminal residue" evidence="7">
    <location>
        <position position="1"/>
    </location>
</feature>
<sequence>SVKSTEEIAQLSEQAREAYKYSEAALVKTPYLILGILILIVAIIFYFTKLPDITDQEEKAKDGFFHALRHKNVRSAVIAQFFYVGAQTCILSFLVLFATEVAGIASSKAATYSGFAGLAFLLGRFIGTFLMRYVKAPVLMIVFALLAVALNLYVIFGVGVSTLYALVGIAFCMSIMYPTIFAIGIQGLGADTKSASSLIVMSIVGGAILPPLLGKISDYTGHLQFGYFIPLISFVVVLFFAIMNKNIHIEESENLKGGH</sequence>
<proteinExistence type="predicted"/>
<feature type="transmembrane region" description="Helical" evidence="6">
    <location>
        <begin position="110"/>
        <end position="131"/>
    </location>
</feature>
<dbReference type="Gene3D" id="1.20.1250.20">
    <property type="entry name" value="MFS general substrate transporter like domains"/>
    <property type="match status" value="2"/>
</dbReference>
<dbReference type="GO" id="GO:0005886">
    <property type="term" value="C:plasma membrane"/>
    <property type="evidence" value="ECO:0007669"/>
    <property type="project" value="UniProtKB-SubCell"/>
</dbReference>
<feature type="transmembrane region" description="Helical" evidence="6">
    <location>
        <begin position="138"/>
        <end position="156"/>
    </location>
</feature>
<keyword evidence="2" id="KW-1003">Cell membrane</keyword>
<dbReference type="AlphaFoldDB" id="A0A2W5EY88"/>
<evidence type="ECO:0000256" key="4">
    <source>
        <dbReference type="ARBA" id="ARBA00022989"/>
    </source>
</evidence>